<keyword evidence="6" id="KW-0547">Nucleotide-binding</keyword>
<name>A0AAE1XIY9_9LAMI</name>
<keyword evidence="8" id="KW-0999">Mitochondrion inner membrane</keyword>
<accession>A0AAE1XIY9</accession>
<dbReference type="SUPFAM" id="SSF50615">
    <property type="entry name" value="N-terminal domain of alpha and beta subunits of F1 ATP synthase"/>
    <property type="match status" value="1"/>
</dbReference>
<evidence type="ECO:0000256" key="2">
    <source>
        <dbReference type="ARBA" id="ARBA00008936"/>
    </source>
</evidence>
<dbReference type="InterPro" id="IPR023366">
    <property type="entry name" value="ATP_synth_asu-like_sf"/>
</dbReference>
<evidence type="ECO:0000256" key="12">
    <source>
        <dbReference type="ARBA" id="ARBA00023136"/>
    </source>
</evidence>
<evidence type="ECO:0000256" key="9">
    <source>
        <dbReference type="ARBA" id="ARBA00022840"/>
    </source>
</evidence>
<dbReference type="Proteomes" id="UP001293254">
    <property type="component" value="Unassembled WGS sequence"/>
</dbReference>
<evidence type="ECO:0000256" key="8">
    <source>
        <dbReference type="ARBA" id="ARBA00022792"/>
    </source>
</evidence>
<evidence type="ECO:0000259" key="18">
    <source>
        <dbReference type="Pfam" id="PF00306"/>
    </source>
</evidence>
<dbReference type="InterPro" id="IPR020003">
    <property type="entry name" value="ATPase_a/bsu_AS"/>
</dbReference>
<evidence type="ECO:0000256" key="1">
    <source>
        <dbReference type="ARBA" id="ARBA00004273"/>
    </source>
</evidence>
<dbReference type="GO" id="GO:0005743">
    <property type="term" value="C:mitochondrial inner membrane"/>
    <property type="evidence" value="ECO:0007669"/>
    <property type="project" value="UniProtKB-SubCell"/>
</dbReference>
<dbReference type="CDD" id="cd18113">
    <property type="entry name" value="ATP-synt_F1_alpha_C"/>
    <property type="match status" value="1"/>
</dbReference>
<dbReference type="GO" id="GO:0046933">
    <property type="term" value="F:proton-transporting ATP synthase activity, rotational mechanism"/>
    <property type="evidence" value="ECO:0007669"/>
    <property type="project" value="InterPro"/>
</dbReference>
<dbReference type="AlphaFoldDB" id="A0AAE1XIY9"/>
<dbReference type="SUPFAM" id="SSF47917">
    <property type="entry name" value="C-terminal domain of alpha and beta subunits of F1 ATP synthase"/>
    <property type="match status" value="1"/>
</dbReference>
<reference evidence="21" key="2">
    <citation type="journal article" date="2024" name="Plant">
        <title>Genomic evolution and insights into agronomic trait innovations of Sesamum species.</title>
        <authorList>
            <person name="Miao H."/>
            <person name="Wang L."/>
            <person name="Qu L."/>
            <person name="Liu H."/>
            <person name="Sun Y."/>
            <person name="Le M."/>
            <person name="Wang Q."/>
            <person name="Wei S."/>
            <person name="Zheng Y."/>
            <person name="Lin W."/>
            <person name="Duan Y."/>
            <person name="Cao H."/>
            <person name="Xiong S."/>
            <person name="Wang X."/>
            <person name="Wei L."/>
            <person name="Li C."/>
            <person name="Ma Q."/>
            <person name="Ju M."/>
            <person name="Zhao R."/>
            <person name="Li G."/>
            <person name="Mu C."/>
            <person name="Tian Q."/>
            <person name="Mei H."/>
            <person name="Zhang T."/>
            <person name="Gao T."/>
            <person name="Zhang H."/>
        </authorList>
    </citation>
    <scope>NUCLEOTIDE SEQUENCE</scope>
    <source>
        <strain evidence="21">3651</strain>
    </source>
</reference>
<keyword evidence="10" id="KW-0406">Ion transport</keyword>
<keyword evidence="5" id="KW-0813">Transport</keyword>
<feature type="domain" description="ATPase F1/V1/A1 complex alpha/beta subunit N-terminal" evidence="19">
    <location>
        <begin position="27"/>
        <end position="94"/>
    </location>
</feature>
<evidence type="ECO:0000256" key="4">
    <source>
        <dbReference type="ARBA" id="ARBA00016087"/>
    </source>
</evidence>
<dbReference type="CDD" id="cd18116">
    <property type="entry name" value="ATP-synt_F1_alpha_N"/>
    <property type="match status" value="1"/>
</dbReference>
<organism evidence="21 22">
    <name type="scientific">Sesamum alatum</name>
    <dbReference type="NCBI Taxonomy" id="300844"/>
    <lineage>
        <taxon>Eukaryota</taxon>
        <taxon>Viridiplantae</taxon>
        <taxon>Streptophyta</taxon>
        <taxon>Embryophyta</taxon>
        <taxon>Tracheophyta</taxon>
        <taxon>Spermatophyta</taxon>
        <taxon>Magnoliopsida</taxon>
        <taxon>eudicotyledons</taxon>
        <taxon>Gunneridae</taxon>
        <taxon>Pentapetalae</taxon>
        <taxon>asterids</taxon>
        <taxon>lamiids</taxon>
        <taxon>Lamiales</taxon>
        <taxon>Pedaliaceae</taxon>
        <taxon>Sesamum</taxon>
    </lineage>
</organism>
<keyword evidence="12" id="KW-0472">Membrane</keyword>
<dbReference type="Pfam" id="PF02874">
    <property type="entry name" value="ATP-synt_ab_N"/>
    <property type="match status" value="1"/>
</dbReference>
<reference evidence="21" key="1">
    <citation type="submission" date="2020-06" db="EMBL/GenBank/DDBJ databases">
        <authorList>
            <person name="Li T."/>
            <person name="Hu X."/>
            <person name="Zhang T."/>
            <person name="Song X."/>
            <person name="Zhang H."/>
            <person name="Dai N."/>
            <person name="Sheng W."/>
            <person name="Hou X."/>
            <person name="Wei L."/>
        </authorList>
    </citation>
    <scope>NUCLEOTIDE SEQUENCE</scope>
    <source>
        <strain evidence="21">3651</strain>
        <tissue evidence="21">Leaf</tissue>
    </source>
</reference>
<comment type="caution">
    <text evidence="21">The sequence shown here is derived from an EMBL/GenBank/DDBJ whole genome shotgun (WGS) entry which is preliminary data.</text>
</comment>
<keyword evidence="11" id="KW-0496">Mitochondrion</keyword>
<dbReference type="InterPro" id="IPR005294">
    <property type="entry name" value="ATP_synth_F1_asu"/>
</dbReference>
<evidence type="ECO:0000313" key="20">
    <source>
        <dbReference type="EMBL" id="KAK4412235.1"/>
    </source>
</evidence>
<dbReference type="CDD" id="cd01132">
    <property type="entry name" value="F1-ATPase_alpha_CD"/>
    <property type="match status" value="1"/>
</dbReference>
<evidence type="ECO:0000256" key="16">
    <source>
        <dbReference type="SAM" id="MobiDB-lite"/>
    </source>
</evidence>
<dbReference type="FunFam" id="2.40.30.20:FF:000001">
    <property type="entry name" value="ATP synthase subunit alpha"/>
    <property type="match status" value="1"/>
</dbReference>
<feature type="region of interest" description="Disordered" evidence="16">
    <location>
        <begin position="493"/>
        <end position="521"/>
    </location>
</feature>
<evidence type="ECO:0000256" key="11">
    <source>
        <dbReference type="ARBA" id="ARBA00023128"/>
    </source>
</evidence>
<evidence type="ECO:0000259" key="17">
    <source>
        <dbReference type="Pfam" id="PF00006"/>
    </source>
</evidence>
<evidence type="ECO:0000259" key="19">
    <source>
        <dbReference type="Pfam" id="PF02874"/>
    </source>
</evidence>
<keyword evidence="14" id="KW-0066">ATP synthesis</keyword>
<feature type="domain" description="ATPase F1/V1/A1 complex alpha/beta subunit nucleotide-binding" evidence="17">
    <location>
        <begin position="151"/>
        <end position="375"/>
    </location>
</feature>
<dbReference type="EMBL" id="JACGWO010000016">
    <property type="protein sequence ID" value="KAK4412257.1"/>
    <property type="molecule type" value="Genomic_DNA"/>
</dbReference>
<dbReference type="InterPro" id="IPR000194">
    <property type="entry name" value="ATPase_F1/V1/A1_a/bsu_nucl-bd"/>
</dbReference>
<dbReference type="PANTHER" id="PTHR48082:SF2">
    <property type="entry name" value="ATP SYNTHASE SUBUNIT ALPHA, MITOCHONDRIAL"/>
    <property type="match status" value="1"/>
</dbReference>
<dbReference type="NCBIfam" id="TIGR00962">
    <property type="entry name" value="atpA"/>
    <property type="match status" value="1"/>
</dbReference>
<dbReference type="Gene3D" id="2.40.30.20">
    <property type="match status" value="1"/>
</dbReference>
<dbReference type="NCBIfam" id="NF009884">
    <property type="entry name" value="PRK13343.1"/>
    <property type="match status" value="1"/>
</dbReference>
<comment type="function">
    <text evidence="15">Mitochondrial membrane ATP synthase (F(1)F(0) ATP synthase or Complex V) produces ATP from ADP in the presence of a proton gradient across the membrane which is generated by electron transport complexes of the respiratory chain. F-type ATPases consist of two structural domains, F(1) - containing the extramembraneous catalytic core, and F(0) - containing the membrane proton channel, linked together by a central stalk and a peripheral stalk. During catalysis, ATP synthesis in the catalytic domain of F(1) is coupled via a rotary mechanism of the central stalk subunits to proton translocation. Subunits alpha and beta form the catalytic core in F(1). Rotation of the central stalk against the surrounding alpha(3)beta(3) subunits leads to hydrolysis of ATP in three separate catalytic sites on the beta subunits. Subunit alpha does not bear the catalytic high-affinity ATP-binding sites.</text>
</comment>
<evidence type="ECO:0000256" key="7">
    <source>
        <dbReference type="ARBA" id="ARBA00022781"/>
    </source>
</evidence>
<evidence type="ECO:0000256" key="13">
    <source>
        <dbReference type="ARBA" id="ARBA00023196"/>
    </source>
</evidence>
<evidence type="ECO:0000313" key="21">
    <source>
        <dbReference type="EMBL" id="KAK4412257.1"/>
    </source>
</evidence>
<comment type="subunit">
    <text evidence="3">F-type ATPases have 2 components, CF(1) - the catalytic core - and CF(0) - the membrane proton channel. CF(1) has five subunits: alpha(3), beta(3), gamma(1), delta(1), epsilon(1). CF(0) has three main subunits: a, b and c.</text>
</comment>
<dbReference type="HAMAP" id="MF_01346">
    <property type="entry name" value="ATP_synth_alpha_bact"/>
    <property type="match status" value="1"/>
</dbReference>
<dbReference type="Pfam" id="PF00006">
    <property type="entry name" value="ATP-synt_ab"/>
    <property type="match status" value="1"/>
</dbReference>
<evidence type="ECO:0000313" key="22">
    <source>
        <dbReference type="Proteomes" id="UP001293254"/>
    </source>
</evidence>
<dbReference type="Pfam" id="PF00306">
    <property type="entry name" value="ATP-synt_ab_C"/>
    <property type="match status" value="1"/>
</dbReference>
<dbReference type="InterPro" id="IPR038376">
    <property type="entry name" value="ATP_synth_asu_C_sf"/>
</dbReference>
<feature type="domain" description="ATP synthase alpha subunit C-terminal" evidence="18">
    <location>
        <begin position="382"/>
        <end position="483"/>
    </location>
</feature>
<dbReference type="Gene3D" id="3.40.50.300">
    <property type="entry name" value="P-loop containing nucleotide triphosphate hydrolases"/>
    <property type="match status" value="1"/>
</dbReference>
<keyword evidence="7" id="KW-0375">Hydrogen ion transport</keyword>
<dbReference type="EMBL" id="JACGWO010000017">
    <property type="protein sequence ID" value="KAK4412235.1"/>
    <property type="molecule type" value="Genomic_DNA"/>
</dbReference>
<protein>
    <recommendedName>
        <fullName evidence="4">ATP synthase subunit alpha, mitochondrial</fullName>
    </recommendedName>
</protein>
<evidence type="ECO:0000256" key="15">
    <source>
        <dbReference type="ARBA" id="ARBA00037296"/>
    </source>
</evidence>
<gene>
    <name evidence="20" type="ORF">Salat_2964800</name>
    <name evidence="21" type="ORF">Salat_2987900</name>
</gene>
<comment type="subcellular location">
    <subcellularLocation>
        <location evidence="1">Mitochondrion inner membrane</location>
    </subcellularLocation>
</comment>
<dbReference type="PROSITE" id="PS00152">
    <property type="entry name" value="ATPASE_ALPHA_BETA"/>
    <property type="match status" value="1"/>
</dbReference>
<dbReference type="InterPro" id="IPR033732">
    <property type="entry name" value="ATP_synth_F1_a_nt-bd_dom"/>
</dbReference>
<evidence type="ECO:0000256" key="6">
    <source>
        <dbReference type="ARBA" id="ARBA00022741"/>
    </source>
</evidence>
<evidence type="ECO:0000256" key="5">
    <source>
        <dbReference type="ARBA" id="ARBA00022448"/>
    </source>
</evidence>
<dbReference type="FunFam" id="1.20.150.20:FF:000001">
    <property type="entry name" value="ATP synthase subunit alpha"/>
    <property type="match status" value="1"/>
</dbReference>
<dbReference type="InterPro" id="IPR027417">
    <property type="entry name" value="P-loop_NTPase"/>
</dbReference>
<dbReference type="SUPFAM" id="SSF52540">
    <property type="entry name" value="P-loop containing nucleoside triphosphate hydrolases"/>
    <property type="match status" value="1"/>
</dbReference>
<keyword evidence="22" id="KW-1185">Reference proteome</keyword>
<evidence type="ECO:0000256" key="3">
    <source>
        <dbReference type="ARBA" id="ARBA00011648"/>
    </source>
</evidence>
<evidence type="ECO:0000256" key="14">
    <source>
        <dbReference type="ARBA" id="ARBA00023310"/>
    </source>
</evidence>
<keyword evidence="13" id="KW-0139">CF(1)</keyword>
<dbReference type="InterPro" id="IPR036121">
    <property type="entry name" value="ATPase_F1/V1/A1_a/bsu_N_sf"/>
</dbReference>
<proteinExistence type="inferred from homology"/>
<dbReference type="GO" id="GO:0005524">
    <property type="term" value="F:ATP binding"/>
    <property type="evidence" value="ECO:0007669"/>
    <property type="project" value="UniProtKB-KW"/>
</dbReference>
<dbReference type="GO" id="GO:0045259">
    <property type="term" value="C:proton-transporting ATP synthase complex"/>
    <property type="evidence" value="ECO:0007669"/>
    <property type="project" value="UniProtKB-KW"/>
</dbReference>
<dbReference type="InterPro" id="IPR000793">
    <property type="entry name" value="ATP_synth_asu_C"/>
</dbReference>
<comment type="similarity">
    <text evidence="2">Belongs to the ATPase alpha/beta chains family.</text>
</comment>
<dbReference type="FunFam" id="3.40.50.300:FF:002432">
    <property type="entry name" value="ATP synthase subunit alpha, mitochondrial"/>
    <property type="match status" value="1"/>
</dbReference>
<dbReference type="InterPro" id="IPR004100">
    <property type="entry name" value="ATPase_F1/V1/A1_a/bsu_N"/>
</dbReference>
<evidence type="ECO:0000256" key="10">
    <source>
        <dbReference type="ARBA" id="ARBA00023065"/>
    </source>
</evidence>
<keyword evidence="9" id="KW-0067">ATP-binding</keyword>
<sequence length="993" mass="108001">MELSPRAAELTTLLESRISNFYTNFQVDEIGRVVSVGDGIARVYGLNEIQAGEMVEFSSGVKGIALNLENENVGIVVFGSDTAIKEGDLVKRTGSIVDVPAGKAMLGRVVDALGVPIDGRGALSAHERRRVEVKAPGIIERKSVHEPMQTGLKAVDSLVPIGRGQRELIIGDRQTGKTAIAIDTILNQKQLNSKATGERETLYCVYVAIGQKRSTVAQLVQILSEANALEYSILVAATASDPAPLQFLAPYSGCAMGEYFRDNGMHALIIYDDLSKQAVAYRQMSLLLRRPPGREAFPGDVFYLHSRLLERAAKRSDQTGAGSLTALPVIETQAGDVSAYIPTNVISITDGQICLETELFYRGIRPAINVGLSVSRVGSAAQLKAMKQVCGSLKLELAQYREVAAFAQFGSDLDAATQALLNRGARLTEILKQPQYTPLPIEKQILVIYAAVNGFCDRMPLDKIAQYEKEILSTVKPELLESLKGVSKEWHDLVGHDGEPEVNQPQGLPLPGPSRPAASSASTEDSFGIQLFEDLPHLAYLSKRRSTIGCSLLDLSSQEGEASSNGRKEEWGSPKTSLSRSVFNPFPETLNAPTHLPLAILSLFISLDSSPSLDILFILPPLFLVYSSSTHPLPFPVSERAYYAAFSTRKGNDERGQPASANFARTAGEWNCGSTSALARGLHLGATLWVSDADPVVLCVLSFPTKVMPIQRVWPDAVTSGVEGAASYLTEAGLEQVRTEGVSTANDVRIEKLEDKLGLLAQSIAMHAATADAKIEMVDAKVQTMNAKIQTLKGEMHELFTRFQASLGDGNSELGLRNEMHSLRDRFQSVIDGLKEDIGVLKKAVASTPSGHQSLTKDALANPRIVSWDDLKREMRKSCRTSTRMRHGRVEKLCIDWVRAFEVGLQEWARKELQKRNLQDLASAIRADSGCFIGGGPHRARDCPKKEKLSALIAGDEQAEPSRVNPLQLLNAIRHEKKSSVNGLMYVDVVVNG</sequence>
<dbReference type="GO" id="GO:0043531">
    <property type="term" value="F:ADP binding"/>
    <property type="evidence" value="ECO:0007669"/>
    <property type="project" value="TreeGrafter"/>
</dbReference>
<dbReference type="PANTHER" id="PTHR48082">
    <property type="entry name" value="ATP SYNTHASE SUBUNIT ALPHA, MITOCHONDRIAL"/>
    <property type="match status" value="1"/>
</dbReference>
<dbReference type="Gene3D" id="1.20.150.20">
    <property type="entry name" value="ATP synthase alpha/beta chain, C-terminal domain"/>
    <property type="match status" value="1"/>
</dbReference>